<dbReference type="InterPro" id="IPR023296">
    <property type="entry name" value="Glyco_hydro_beta-prop_sf"/>
</dbReference>
<dbReference type="GO" id="GO:0046558">
    <property type="term" value="F:arabinan endo-1,5-alpha-L-arabinosidase activity"/>
    <property type="evidence" value="ECO:0007669"/>
    <property type="project" value="UniProtKB-EC"/>
</dbReference>
<protein>
    <recommendedName>
        <fullName evidence="4 8">Arabinan endo-1,5-alpha-L-arabinosidase</fullName>
        <ecNumber evidence="4 8">3.2.1.99</ecNumber>
    </recommendedName>
</protein>
<evidence type="ECO:0000256" key="7">
    <source>
        <dbReference type="ARBA" id="ARBA00023295"/>
    </source>
</evidence>
<evidence type="ECO:0000256" key="3">
    <source>
        <dbReference type="ARBA" id="ARBA00009865"/>
    </source>
</evidence>
<evidence type="ECO:0000256" key="8">
    <source>
        <dbReference type="PIRNR" id="PIRNR026534"/>
    </source>
</evidence>
<dbReference type="Pfam" id="PF04616">
    <property type="entry name" value="Glyco_hydro_43"/>
    <property type="match status" value="1"/>
</dbReference>
<feature type="site" description="Important for catalytic activity, responsible for pKa modulation of the active site Glu and correct orientation of both the proton donor and substrate" evidence="10">
    <location>
        <position position="155"/>
    </location>
</feature>
<dbReference type="Gene3D" id="2.115.10.20">
    <property type="entry name" value="Glycosyl hydrolase domain, family 43"/>
    <property type="match status" value="1"/>
</dbReference>
<sequence length="327" mass="35112">MLSFIPTLLQLSCLLIPSILPVNAYPAPGACSGPCNVHDPALIRREDGTYFRFSTGNKISYASAPAVEGPWTALGSVLPDGSIIDLEGRDDLWKQAPDIALVNDAYHLYYTVSSFGTQASAIGLATSPSMDPGSWTDHGATGVSSSEGSPYNAIDANLYIDGQTPYMTFGSFWTDLFQVPMNADATLSAGEPYNVAFEPEGTHPLEGPFLFRSGDWNYLFFMWGVCCGYDGTMPPAGQEYKVKVCRSEKVDGGFVDSDGIPCTEGGGTVVLESHDTVYGPGGLGVYDDPTLGPIMYYHYVDTNIGYADGQKLFGWNALDFSSGWPVL</sequence>
<evidence type="ECO:0000313" key="12">
    <source>
        <dbReference type="EMBL" id="PKY00737.1"/>
    </source>
</evidence>
<dbReference type="RefSeq" id="XP_024689331.1">
    <property type="nucleotide sequence ID" value="XM_024833862.1"/>
</dbReference>
<evidence type="ECO:0000256" key="6">
    <source>
        <dbReference type="ARBA" id="ARBA00022801"/>
    </source>
</evidence>
<feature type="active site" description="Proton donor" evidence="9">
    <location>
        <position position="206"/>
    </location>
</feature>
<dbReference type="EC" id="3.2.1.99" evidence="4 8"/>
<organism evidence="12 13">
    <name type="scientific">Aspergillus campestris (strain IBT 28561)</name>
    <dbReference type="NCBI Taxonomy" id="1392248"/>
    <lineage>
        <taxon>Eukaryota</taxon>
        <taxon>Fungi</taxon>
        <taxon>Dikarya</taxon>
        <taxon>Ascomycota</taxon>
        <taxon>Pezizomycotina</taxon>
        <taxon>Eurotiomycetes</taxon>
        <taxon>Eurotiomycetidae</taxon>
        <taxon>Eurotiales</taxon>
        <taxon>Aspergillaceae</taxon>
        <taxon>Aspergillus</taxon>
        <taxon>Aspergillus subgen. Circumdati</taxon>
    </lineage>
</organism>
<comment type="similarity">
    <text evidence="3 8">Belongs to the glycosyl hydrolase 43 family.</text>
</comment>
<name>A0A2I1CSZ9_ASPC2</name>
<comment type="catalytic activity">
    <reaction evidence="1 8">
        <text>Endohydrolysis of (1-&gt;5)-alpha-arabinofuranosidic linkages in (1-&gt;5)-arabinans.</text>
        <dbReference type="EC" id="3.2.1.99"/>
    </reaction>
</comment>
<dbReference type="PANTHER" id="PTHR43301">
    <property type="entry name" value="ARABINAN ENDO-1,5-ALPHA-L-ARABINOSIDASE"/>
    <property type="match status" value="1"/>
</dbReference>
<dbReference type="CDD" id="cd18831">
    <property type="entry name" value="GH43_AnAbnA-like"/>
    <property type="match status" value="1"/>
</dbReference>
<feature type="active site" description="Proton acceptor" evidence="9">
    <location>
        <position position="39"/>
    </location>
</feature>
<dbReference type="SUPFAM" id="SSF75005">
    <property type="entry name" value="Arabinanase/levansucrase/invertase"/>
    <property type="match status" value="1"/>
</dbReference>
<dbReference type="InterPro" id="IPR016840">
    <property type="entry name" value="Glyco_hydro_43_endo_a_Ara-ase"/>
</dbReference>
<dbReference type="GeneID" id="36541386"/>
<evidence type="ECO:0000256" key="4">
    <source>
        <dbReference type="ARBA" id="ARBA00012586"/>
    </source>
</evidence>
<evidence type="ECO:0000256" key="5">
    <source>
        <dbReference type="ARBA" id="ARBA00022729"/>
    </source>
</evidence>
<dbReference type="OrthoDB" id="195678at2759"/>
<keyword evidence="13" id="KW-1185">Reference proteome</keyword>
<evidence type="ECO:0000256" key="1">
    <source>
        <dbReference type="ARBA" id="ARBA00000375"/>
    </source>
</evidence>
<reference evidence="12" key="1">
    <citation type="submission" date="2016-12" db="EMBL/GenBank/DDBJ databases">
        <title>The genomes of Aspergillus section Nigri reveals drivers in fungal speciation.</title>
        <authorList>
            <consortium name="DOE Joint Genome Institute"/>
            <person name="Vesth T.C."/>
            <person name="Nybo J."/>
            <person name="Theobald S."/>
            <person name="Brandl J."/>
            <person name="Frisvad J.C."/>
            <person name="Nielsen K.F."/>
            <person name="Lyhne E.K."/>
            <person name="Kogle M.E."/>
            <person name="Kuo A."/>
            <person name="Riley R."/>
            <person name="Clum A."/>
            <person name="Nolan M."/>
            <person name="Lipzen A."/>
            <person name="Salamov A."/>
            <person name="Henrissat B."/>
            <person name="Wiebenga A."/>
            <person name="De vries R.P."/>
            <person name="Grigoriev I.V."/>
            <person name="Mortensen U.H."/>
            <person name="Andersen M.R."/>
            <person name="Baker S.E."/>
        </authorList>
    </citation>
    <scope>NUCLEOTIDE SEQUENCE</scope>
    <source>
        <strain evidence="12">IBT 28561</strain>
    </source>
</reference>
<accession>A0A2I1CSZ9</accession>
<evidence type="ECO:0000313" key="13">
    <source>
        <dbReference type="Proteomes" id="UP000234254"/>
    </source>
</evidence>
<proteinExistence type="inferred from homology"/>
<dbReference type="InterPro" id="IPR006710">
    <property type="entry name" value="Glyco_hydro_43"/>
</dbReference>
<dbReference type="PIRSF" id="PIRSF026534">
    <property type="entry name" value="Endo_alpha-L-arabinosidase"/>
    <property type="match status" value="1"/>
</dbReference>
<dbReference type="VEuPathDB" id="FungiDB:P168DRAFT_243422"/>
<keyword evidence="5 11" id="KW-0732">Signal</keyword>
<evidence type="ECO:0000256" key="10">
    <source>
        <dbReference type="PIRSR" id="PIRSR606710-2"/>
    </source>
</evidence>
<comment type="pathway">
    <text evidence="2 8">Glycan metabolism; L-arabinan degradation.</text>
</comment>
<gene>
    <name evidence="12" type="ORF">P168DRAFT_243422</name>
</gene>
<dbReference type="InterPro" id="IPR050727">
    <property type="entry name" value="GH43_arabinanases"/>
</dbReference>
<dbReference type="EMBL" id="MSFM01000013">
    <property type="protein sequence ID" value="PKY00737.1"/>
    <property type="molecule type" value="Genomic_DNA"/>
</dbReference>
<keyword evidence="7 8" id="KW-0326">Glycosidase</keyword>
<feature type="signal peptide" evidence="11">
    <location>
        <begin position="1"/>
        <end position="24"/>
    </location>
</feature>
<comment type="caution">
    <text evidence="12">The sequence shown here is derived from an EMBL/GenBank/DDBJ whole genome shotgun (WGS) entry which is preliminary data.</text>
</comment>
<evidence type="ECO:0000256" key="9">
    <source>
        <dbReference type="PIRSR" id="PIRSR606710-1"/>
    </source>
</evidence>
<dbReference type="PANTHER" id="PTHR43301:SF3">
    <property type="entry name" value="ARABINAN ENDO-1,5-ALPHA-L-ARABINOSIDASE A-RELATED"/>
    <property type="match status" value="1"/>
</dbReference>
<evidence type="ECO:0000256" key="11">
    <source>
        <dbReference type="SAM" id="SignalP"/>
    </source>
</evidence>
<keyword evidence="6 8" id="KW-0378">Hydrolase</keyword>
<feature type="chain" id="PRO_5014197574" description="Arabinan endo-1,5-alpha-L-arabinosidase" evidence="11">
    <location>
        <begin position="25"/>
        <end position="327"/>
    </location>
</feature>
<dbReference type="GO" id="GO:0031222">
    <property type="term" value="P:arabinan catabolic process"/>
    <property type="evidence" value="ECO:0007669"/>
    <property type="project" value="UniProtKB-UniPathway"/>
</dbReference>
<dbReference type="UniPathway" id="UPA00667"/>
<dbReference type="Proteomes" id="UP000234254">
    <property type="component" value="Unassembled WGS sequence"/>
</dbReference>
<dbReference type="AlphaFoldDB" id="A0A2I1CSZ9"/>
<evidence type="ECO:0000256" key="2">
    <source>
        <dbReference type="ARBA" id="ARBA00004834"/>
    </source>
</evidence>